<organism evidence="1 2">
    <name type="scientific">Oryza sativa subsp. japonica</name>
    <name type="common">Rice</name>
    <dbReference type="NCBI Taxonomy" id="39947"/>
    <lineage>
        <taxon>Eukaryota</taxon>
        <taxon>Viridiplantae</taxon>
        <taxon>Streptophyta</taxon>
        <taxon>Embryophyta</taxon>
        <taxon>Tracheophyta</taxon>
        <taxon>Spermatophyta</taxon>
        <taxon>Magnoliopsida</taxon>
        <taxon>Liliopsida</taxon>
        <taxon>Poales</taxon>
        <taxon>Poaceae</taxon>
        <taxon>BOP clade</taxon>
        <taxon>Oryzoideae</taxon>
        <taxon>Oryzeae</taxon>
        <taxon>Oryzinae</taxon>
        <taxon>Oryza</taxon>
        <taxon>Oryza sativa</taxon>
    </lineage>
</organism>
<keyword evidence="2" id="KW-1185">Reference proteome</keyword>
<reference evidence="1 2" key="2">
    <citation type="journal article" date="2013" name="Plant Cell Physiol.">
        <title>Rice Annotation Project Database (RAP-DB): an integrative and interactive database for rice genomics.</title>
        <authorList>
            <person name="Sakai H."/>
            <person name="Lee S.S."/>
            <person name="Tanaka T."/>
            <person name="Numa H."/>
            <person name="Kim J."/>
            <person name="Kawahara Y."/>
            <person name="Wakimoto H."/>
            <person name="Yang C.C."/>
            <person name="Iwamoto M."/>
            <person name="Abe T."/>
            <person name="Yamada Y."/>
            <person name="Muto A."/>
            <person name="Inokuchi H."/>
            <person name="Ikemura T."/>
            <person name="Matsumoto T."/>
            <person name="Sasaki T."/>
            <person name="Itoh T."/>
        </authorList>
    </citation>
    <scope>NUCLEOTIDE SEQUENCE [LARGE SCALE GENOMIC DNA]</scope>
    <source>
        <strain evidence="2">cv. Nipponbare</strain>
    </source>
</reference>
<dbReference type="AlphaFoldDB" id="A0A0P0YD75"/>
<dbReference type="EMBL" id="AP014968">
    <property type="protein sequence ID" value="BAT18212.1"/>
    <property type="molecule type" value="Genomic_DNA"/>
</dbReference>
<dbReference type="PaxDb" id="39947-A0A0P0YD75"/>
<gene>
    <name evidence="1" type="ordered locus">Os12g0630950</name>
    <name evidence="1" type="ORF">OSNPB_120630950</name>
</gene>
<reference evidence="2" key="1">
    <citation type="journal article" date="2005" name="Nature">
        <title>The map-based sequence of the rice genome.</title>
        <authorList>
            <consortium name="International rice genome sequencing project (IRGSP)"/>
            <person name="Matsumoto T."/>
            <person name="Wu J."/>
            <person name="Kanamori H."/>
            <person name="Katayose Y."/>
            <person name="Fujisawa M."/>
            <person name="Namiki N."/>
            <person name="Mizuno H."/>
            <person name="Yamamoto K."/>
            <person name="Antonio B.A."/>
            <person name="Baba T."/>
            <person name="Sakata K."/>
            <person name="Nagamura Y."/>
            <person name="Aoki H."/>
            <person name="Arikawa K."/>
            <person name="Arita K."/>
            <person name="Bito T."/>
            <person name="Chiden Y."/>
            <person name="Fujitsuka N."/>
            <person name="Fukunaka R."/>
            <person name="Hamada M."/>
            <person name="Harada C."/>
            <person name="Hayashi A."/>
            <person name="Hijishita S."/>
            <person name="Honda M."/>
            <person name="Hosokawa S."/>
            <person name="Ichikawa Y."/>
            <person name="Idonuma A."/>
            <person name="Iijima M."/>
            <person name="Ikeda M."/>
            <person name="Ikeno M."/>
            <person name="Ito K."/>
            <person name="Ito S."/>
            <person name="Ito T."/>
            <person name="Ito Y."/>
            <person name="Ito Y."/>
            <person name="Iwabuchi A."/>
            <person name="Kamiya K."/>
            <person name="Karasawa W."/>
            <person name="Kurita K."/>
            <person name="Katagiri S."/>
            <person name="Kikuta A."/>
            <person name="Kobayashi H."/>
            <person name="Kobayashi N."/>
            <person name="Machita K."/>
            <person name="Maehara T."/>
            <person name="Masukawa M."/>
            <person name="Mizubayashi T."/>
            <person name="Mukai Y."/>
            <person name="Nagasaki H."/>
            <person name="Nagata Y."/>
            <person name="Naito S."/>
            <person name="Nakashima M."/>
            <person name="Nakama Y."/>
            <person name="Nakamichi Y."/>
            <person name="Nakamura M."/>
            <person name="Meguro A."/>
            <person name="Negishi M."/>
            <person name="Ohta I."/>
            <person name="Ohta T."/>
            <person name="Okamoto M."/>
            <person name="Ono N."/>
            <person name="Saji S."/>
            <person name="Sakaguchi M."/>
            <person name="Sakai K."/>
            <person name="Shibata M."/>
            <person name="Shimokawa T."/>
            <person name="Song J."/>
            <person name="Takazaki Y."/>
            <person name="Terasawa K."/>
            <person name="Tsugane M."/>
            <person name="Tsuji K."/>
            <person name="Ueda S."/>
            <person name="Waki K."/>
            <person name="Yamagata H."/>
            <person name="Yamamoto M."/>
            <person name="Yamamoto S."/>
            <person name="Yamane H."/>
            <person name="Yoshiki S."/>
            <person name="Yoshihara R."/>
            <person name="Yukawa K."/>
            <person name="Zhong H."/>
            <person name="Yano M."/>
            <person name="Yuan Q."/>
            <person name="Ouyang S."/>
            <person name="Liu J."/>
            <person name="Jones K.M."/>
            <person name="Gansberger K."/>
            <person name="Moffat K."/>
            <person name="Hill J."/>
            <person name="Bera J."/>
            <person name="Fadrosh D."/>
            <person name="Jin S."/>
            <person name="Johri S."/>
            <person name="Kim M."/>
            <person name="Overton L."/>
            <person name="Reardon M."/>
            <person name="Tsitrin T."/>
            <person name="Vuong H."/>
            <person name="Weaver B."/>
            <person name="Ciecko A."/>
            <person name="Tallon L."/>
            <person name="Jackson J."/>
            <person name="Pai G."/>
            <person name="Aken S.V."/>
            <person name="Utterback T."/>
            <person name="Reidmuller S."/>
            <person name="Feldblyum T."/>
            <person name="Hsiao J."/>
            <person name="Zismann V."/>
            <person name="Iobst S."/>
            <person name="de Vazeille A.R."/>
            <person name="Buell C.R."/>
            <person name="Ying K."/>
            <person name="Li Y."/>
            <person name="Lu T."/>
            <person name="Huang Y."/>
            <person name="Zhao Q."/>
            <person name="Feng Q."/>
            <person name="Zhang L."/>
            <person name="Zhu J."/>
            <person name="Weng Q."/>
            <person name="Mu J."/>
            <person name="Lu Y."/>
            <person name="Fan D."/>
            <person name="Liu Y."/>
            <person name="Guan J."/>
            <person name="Zhang Y."/>
            <person name="Yu S."/>
            <person name="Liu X."/>
            <person name="Zhang Y."/>
            <person name="Hong G."/>
            <person name="Han B."/>
            <person name="Choisne N."/>
            <person name="Demange N."/>
            <person name="Orjeda G."/>
            <person name="Samain S."/>
            <person name="Cattolico L."/>
            <person name="Pelletier E."/>
            <person name="Couloux A."/>
            <person name="Segurens B."/>
            <person name="Wincker P."/>
            <person name="D'Hont A."/>
            <person name="Scarpelli C."/>
            <person name="Weissenbach J."/>
            <person name="Salanoubat M."/>
            <person name="Quetier F."/>
            <person name="Yu Y."/>
            <person name="Kim H.R."/>
            <person name="Rambo T."/>
            <person name="Currie J."/>
            <person name="Collura K."/>
            <person name="Luo M."/>
            <person name="Yang T."/>
            <person name="Ammiraju J.S.S."/>
            <person name="Engler F."/>
            <person name="Soderlund C."/>
            <person name="Wing R.A."/>
            <person name="Palmer L.E."/>
            <person name="de la Bastide M."/>
            <person name="Spiegel L."/>
            <person name="Nascimento L."/>
            <person name="Zutavern T."/>
            <person name="O'Shaughnessy A."/>
            <person name="Dike S."/>
            <person name="Dedhia N."/>
            <person name="Preston R."/>
            <person name="Balija V."/>
            <person name="McCombie W.R."/>
            <person name="Chow T."/>
            <person name="Chen H."/>
            <person name="Chung M."/>
            <person name="Chen C."/>
            <person name="Shaw J."/>
            <person name="Wu H."/>
            <person name="Hsiao K."/>
            <person name="Chao Y."/>
            <person name="Chu M."/>
            <person name="Cheng C."/>
            <person name="Hour A."/>
            <person name="Lee P."/>
            <person name="Lin S."/>
            <person name="Lin Y."/>
            <person name="Liou J."/>
            <person name="Liu S."/>
            <person name="Hsing Y."/>
            <person name="Raghuvanshi S."/>
            <person name="Mohanty A."/>
            <person name="Bharti A.K."/>
            <person name="Gaur A."/>
            <person name="Gupta V."/>
            <person name="Kumar D."/>
            <person name="Ravi V."/>
            <person name="Vij S."/>
            <person name="Kapur A."/>
            <person name="Khurana P."/>
            <person name="Khurana P."/>
            <person name="Khurana J.P."/>
            <person name="Tyagi A.K."/>
            <person name="Gaikwad K."/>
            <person name="Singh A."/>
            <person name="Dalal V."/>
            <person name="Srivastava S."/>
            <person name="Dixit A."/>
            <person name="Pal A.K."/>
            <person name="Ghazi I.A."/>
            <person name="Yadav M."/>
            <person name="Pandit A."/>
            <person name="Bhargava A."/>
            <person name="Sureshbabu K."/>
            <person name="Batra K."/>
            <person name="Sharma T.R."/>
            <person name="Mohapatra T."/>
            <person name="Singh N.K."/>
            <person name="Messing J."/>
            <person name="Nelson A.B."/>
            <person name="Fuks G."/>
            <person name="Kavchok S."/>
            <person name="Keizer G."/>
            <person name="Linton E."/>
            <person name="Llaca V."/>
            <person name="Song R."/>
            <person name="Tanyolac B."/>
            <person name="Young S."/>
            <person name="Ho-Il K."/>
            <person name="Hahn J.H."/>
            <person name="Sangsakoo G."/>
            <person name="Vanavichit A."/>
            <person name="de Mattos Luiz.A.T."/>
            <person name="Zimmer P.D."/>
            <person name="Malone G."/>
            <person name="Dellagostin O."/>
            <person name="de Oliveira A.C."/>
            <person name="Bevan M."/>
            <person name="Bancroft I."/>
            <person name="Minx P."/>
            <person name="Cordum H."/>
            <person name="Wilson R."/>
            <person name="Cheng Z."/>
            <person name="Jin W."/>
            <person name="Jiang J."/>
            <person name="Leong S.A."/>
            <person name="Iwama H."/>
            <person name="Gojobori T."/>
            <person name="Itoh T."/>
            <person name="Niimura Y."/>
            <person name="Fujii Y."/>
            <person name="Habara T."/>
            <person name="Sakai H."/>
            <person name="Sato Y."/>
            <person name="Wilson G."/>
            <person name="Kumar K."/>
            <person name="McCouch S."/>
            <person name="Juretic N."/>
            <person name="Hoen D."/>
            <person name="Wright S."/>
            <person name="Bruskiewich R."/>
            <person name="Bureau T."/>
            <person name="Miyao A."/>
            <person name="Hirochika H."/>
            <person name="Nishikawa T."/>
            <person name="Kadowaki K."/>
            <person name="Sugiura M."/>
            <person name="Burr B."/>
            <person name="Sasaki T."/>
        </authorList>
    </citation>
    <scope>NUCLEOTIDE SEQUENCE [LARGE SCALE GENOMIC DNA]</scope>
    <source>
        <strain evidence="2">cv. Nipponbare</strain>
    </source>
</reference>
<dbReference type="InParanoid" id="A0A0P0YD75"/>
<accession>A0A0P0YD75</accession>
<dbReference type="SUPFAM" id="SSF53756">
    <property type="entry name" value="UDP-Glycosyltransferase/glycogen phosphorylase"/>
    <property type="match status" value="1"/>
</dbReference>
<sequence length="158" mass="16839">MTNKLPPSSHRPPPPHVILIVSPFAGHVIPMAELLRRLVAQHSCTASLVTFSGLASPTSVSSVAAIVDLDEATHDCQRHSIRGDEASGGRARRSGRRAVVDLKSFLTNGRRAERWRASAAAGCERSSSGAATGECGSSWQAAEGTRGEFAERRHCLRS</sequence>
<reference evidence="1 2" key="3">
    <citation type="journal article" date="2013" name="Rice">
        <title>Improvement of the Oryza sativa Nipponbare reference genome using next generation sequence and optical map data.</title>
        <authorList>
            <person name="Kawahara Y."/>
            <person name="de la Bastide M."/>
            <person name="Hamilton J.P."/>
            <person name="Kanamori H."/>
            <person name="McCombie W.R."/>
            <person name="Ouyang S."/>
            <person name="Schwartz D.C."/>
            <person name="Tanaka T."/>
            <person name="Wu J."/>
            <person name="Zhou S."/>
            <person name="Childs K.L."/>
            <person name="Davidson R.M."/>
            <person name="Lin H."/>
            <person name="Quesada-Ocampo L."/>
            <person name="Vaillancourt B."/>
            <person name="Sakai H."/>
            <person name="Lee S.S."/>
            <person name="Kim J."/>
            <person name="Numa H."/>
            <person name="Itoh T."/>
            <person name="Buell C.R."/>
            <person name="Matsumoto T."/>
        </authorList>
    </citation>
    <scope>NUCLEOTIDE SEQUENCE [LARGE SCALE GENOMIC DNA]</scope>
    <source>
        <strain evidence="2">cv. Nipponbare</strain>
    </source>
</reference>
<dbReference type="Proteomes" id="UP000059680">
    <property type="component" value="Chromosome 12"/>
</dbReference>
<protein>
    <submittedName>
        <fullName evidence="1">Os12g0630950 protein</fullName>
    </submittedName>
</protein>
<dbReference type="Gene3D" id="3.40.50.2000">
    <property type="entry name" value="Glycogen Phosphorylase B"/>
    <property type="match status" value="1"/>
</dbReference>
<evidence type="ECO:0000313" key="1">
    <source>
        <dbReference type="EMBL" id="BAT18212.1"/>
    </source>
</evidence>
<proteinExistence type="predicted"/>
<evidence type="ECO:0000313" key="2">
    <source>
        <dbReference type="Proteomes" id="UP000059680"/>
    </source>
</evidence>
<name>A0A0P0YD75_ORYSJ</name>